<evidence type="ECO:0000259" key="1">
    <source>
        <dbReference type="Pfam" id="PF03886"/>
    </source>
</evidence>
<comment type="caution">
    <text evidence="2">The sequence shown here is derived from an EMBL/GenBank/DDBJ whole genome shotgun (WGS) entry which is preliminary data.</text>
</comment>
<gene>
    <name evidence="2" type="ORF">LCGC14_0210860</name>
</gene>
<dbReference type="InterPro" id="IPR005586">
    <property type="entry name" value="ABC_trans_aux"/>
</dbReference>
<protein>
    <recommendedName>
        <fullName evidence="1">ABC-type transport auxiliary lipoprotein component domain-containing protein</fullName>
    </recommendedName>
</protein>
<evidence type="ECO:0000313" key="2">
    <source>
        <dbReference type="EMBL" id="KKN92272.1"/>
    </source>
</evidence>
<dbReference type="Pfam" id="PF03886">
    <property type="entry name" value="ABC_trans_aux"/>
    <property type="match status" value="1"/>
</dbReference>
<feature type="domain" description="ABC-type transport auxiliary lipoprotein component" evidence="1">
    <location>
        <begin position="47"/>
        <end position="196"/>
    </location>
</feature>
<proteinExistence type="predicted"/>
<sequence length="206" mass="22577">MSMTRNLIGTGRFSWLRCLALLMACLLVTACASSVTPPARYMLTSGQLTSAPAQPEGTLRLSAPRLAHYLDVEGIVMQLDDITLNAAREHQWAEGLGRQLERGLRARLSQTLPTLRVVRAEGSQPGALTLRIEVDQFQGRFDGLAVASGQWQLVNAEGEMLAMENFYAETSLEEDGYPALVRALSSSWDKTAELIADDIRSGAYFD</sequence>
<organism evidence="2">
    <name type="scientific">marine sediment metagenome</name>
    <dbReference type="NCBI Taxonomy" id="412755"/>
    <lineage>
        <taxon>unclassified sequences</taxon>
        <taxon>metagenomes</taxon>
        <taxon>ecological metagenomes</taxon>
    </lineage>
</organism>
<reference evidence="2" key="1">
    <citation type="journal article" date="2015" name="Nature">
        <title>Complex archaea that bridge the gap between prokaryotes and eukaryotes.</title>
        <authorList>
            <person name="Spang A."/>
            <person name="Saw J.H."/>
            <person name="Jorgensen S.L."/>
            <person name="Zaremba-Niedzwiedzka K."/>
            <person name="Martijn J."/>
            <person name="Lind A.E."/>
            <person name="van Eijk R."/>
            <person name="Schleper C."/>
            <person name="Guy L."/>
            <person name="Ettema T.J."/>
        </authorList>
    </citation>
    <scope>NUCLEOTIDE SEQUENCE</scope>
</reference>
<dbReference type="EMBL" id="LAZR01000096">
    <property type="protein sequence ID" value="KKN92272.1"/>
    <property type="molecule type" value="Genomic_DNA"/>
</dbReference>
<dbReference type="Gene3D" id="3.40.50.10610">
    <property type="entry name" value="ABC-type transport auxiliary lipoprotein component"/>
    <property type="match status" value="1"/>
</dbReference>
<dbReference type="AlphaFoldDB" id="A0A0F9UXR8"/>
<dbReference type="PROSITE" id="PS51257">
    <property type="entry name" value="PROKAR_LIPOPROTEIN"/>
    <property type="match status" value="1"/>
</dbReference>
<dbReference type="SUPFAM" id="SSF159594">
    <property type="entry name" value="XCC0632-like"/>
    <property type="match status" value="1"/>
</dbReference>
<name>A0A0F9UXR8_9ZZZZ</name>
<accession>A0A0F9UXR8</accession>